<protein>
    <submittedName>
        <fullName evidence="1">Uncharacterized protein</fullName>
    </submittedName>
</protein>
<dbReference type="Gene3D" id="2.80.10.50">
    <property type="match status" value="1"/>
</dbReference>
<accession>D3AX83</accession>
<dbReference type="FunCoup" id="D3AX83">
    <property type="interactions" value="135"/>
</dbReference>
<name>D3AX83_HETP5</name>
<dbReference type="InterPro" id="IPR035992">
    <property type="entry name" value="Ricin_B-like_lectins"/>
</dbReference>
<keyword evidence="2" id="KW-1185">Reference proteome</keyword>
<dbReference type="OMA" id="WRYTING"/>
<dbReference type="SUPFAM" id="SSF50370">
    <property type="entry name" value="Ricin B-like lectins"/>
    <property type="match status" value="1"/>
</dbReference>
<comment type="caution">
    <text evidence="1">The sequence shown here is derived from an EMBL/GenBank/DDBJ whole genome shotgun (WGS) entry which is preliminary data.</text>
</comment>
<evidence type="ECO:0000313" key="2">
    <source>
        <dbReference type="Proteomes" id="UP000001396"/>
    </source>
</evidence>
<dbReference type="EMBL" id="ADBJ01000003">
    <property type="protein sequence ID" value="EFA86152.1"/>
    <property type="molecule type" value="Genomic_DNA"/>
</dbReference>
<reference evidence="1 2" key="1">
    <citation type="journal article" date="2011" name="Genome Res.">
        <title>Phylogeny-wide analysis of social amoeba genomes highlights ancient origins for complex intercellular communication.</title>
        <authorList>
            <person name="Heidel A.J."/>
            <person name="Lawal H.M."/>
            <person name="Felder M."/>
            <person name="Schilde C."/>
            <person name="Helps N.R."/>
            <person name="Tunggal B."/>
            <person name="Rivero F."/>
            <person name="John U."/>
            <person name="Schleicher M."/>
            <person name="Eichinger L."/>
            <person name="Platzer M."/>
            <person name="Noegel A.A."/>
            <person name="Schaap P."/>
            <person name="Gloeckner G."/>
        </authorList>
    </citation>
    <scope>NUCLEOTIDE SEQUENCE [LARGE SCALE GENOMIC DNA]</scope>
    <source>
        <strain evidence="2">ATCC 26659 / Pp 5 / PN500</strain>
    </source>
</reference>
<dbReference type="Gene3D" id="2.90.10.10">
    <property type="entry name" value="Bulb-type lectin domain"/>
    <property type="match status" value="1"/>
</dbReference>
<dbReference type="RefSeq" id="XP_020438257.1">
    <property type="nucleotide sequence ID" value="XM_020571734.1"/>
</dbReference>
<dbReference type="Proteomes" id="UP000001396">
    <property type="component" value="Unassembled WGS sequence"/>
</dbReference>
<dbReference type="InParanoid" id="D3AX83"/>
<dbReference type="GeneID" id="31356245"/>
<gene>
    <name evidence="1" type="ORF">PPL_00714</name>
</gene>
<organism evidence="1 2">
    <name type="scientific">Heterostelium pallidum (strain ATCC 26659 / Pp 5 / PN500)</name>
    <name type="common">Cellular slime mold</name>
    <name type="synonym">Polysphondylium pallidum</name>
    <dbReference type="NCBI Taxonomy" id="670386"/>
    <lineage>
        <taxon>Eukaryota</taxon>
        <taxon>Amoebozoa</taxon>
        <taxon>Evosea</taxon>
        <taxon>Eumycetozoa</taxon>
        <taxon>Dictyostelia</taxon>
        <taxon>Acytosteliales</taxon>
        <taxon>Acytosteliaceae</taxon>
        <taxon>Heterostelium</taxon>
    </lineage>
</organism>
<proteinExistence type="predicted"/>
<evidence type="ECO:0000313" key="1">
    <source>
        <dbReference type="EMBL" id="EFA86152.1"/>
    </source>
</evidence>
<dbReference type="AlphaFoldDB" id="D3AX83"/>
<sequence length="560" mass="62061">MNISVIVVRGQQPEAGKFYRFFDTTLGRCIQSPAVRGQPIELAVCSSENLYQNWLYTFQGQLFNPQSRLCLSIDGQSTLAIAKGCTVAPVFEWEIIKFPNNTDLFHISNSFLQPQQCMSSLSDGVSLGLANCAALKPSTNSYGMNQLYTNYNSINLPPVTDTNSIPLTTGASLKVGTIMSAGFTMTVNDYSFVLKFDGMFVLYDPKGQIVWSSDISGNYKNDTGGYGTFDGDGNLCSYDSMHSIEFCTSLNFLGGYNLNLLPAGSYGRPWGIVIQNQLGKMIWGRFGTSTTRAGFYSLIPGSFLDSQSKTNNILHPGQFITNGHNYLTITDKAETQLWVDNPFTIGKNAITHGPYFFTIQADGNVCANGYYSYGLAGVWCVYGADVTFSRYVFVTPHDGDSSHWGFMSHNGTIPGFAVFSPPPPNSPNAVRQGQVFGNPYKSITNGIIKVTRAANLETKITYLSIDEPDTILIPSYQGFYNTAIWQTYFYYIRADSFNGTISYIYTTESYCADWFNRLQPPNSLNFLVAMPGMPEFMLINSRGYMIWSATRDGFKEVITI</sequence>
<dbReference type="SUPFAM" id="SSF51110">
    <property type="entry name" value="alpha-D-mannose-specific plant lectins"/>
    <property type="match status" value="1"/>
</dbReference>
<dbReference type="InterPro" id="IPR036426">
    <property type="entry name" value="Bulb-type_lectin_dom_sf"/>
</dbReference>